<protein>
    <submittedName>
        <fullName evidence="1">17138_t:CDS:1</fullName>
    </submittedName>
</protein>
<organism evidence="1 2">
    <name type="scientific">Dentiscutata heterogama</name>
    <dbReference type="NCBI Taxonomy" id="1316150"/>
    <lineage>
        <taxon>Eukaryota</taxon>
        <taxon>Fungi</taxon>
        <taxon>Fungi incertae sedis</taxon>
        <taxon>Mucoromycota</taxon>
        <taxon>Glomeromycotina</taxon>
        <taxon>Glomeromycetes</taxon>
        <taxon>Diversisporales</taxon>
        <taxon>Gigasporaceae</taxon>
        <taxon>Dentiscutata</taxon>
    </lineage>
</organism>
<dbReference type="Proteomes" id="UP000789702">
    <property type="component" value="Unassembled WGS sequence"/>
</dbReference>
<name>A0ACA9K9U3_9GLOM</name>
<comment type="caution">
    <text evidence="1">The sequence shown here is derived from an EMBL/GenBank/DDBJ whole genome shotgun (WGS) entry which is preliminary data.</text>
</comment>
<accession>A0ACA9K9U3</accession>
<proteinExistence type="predicted"/>
<gene>
    <name evidence="1" type="ORF">DHETER_LOCUS1184</name>
</gene>
<sequence>MSSKRIMGKVAPAFEIRFNGTDSVIYANNNLLFDYTHSKQAIESVPIHPSINSNERNIPEPFRKRDKIPRYSGNASEHPINNVNIPPQKPSSADVRTSPSTLNKQYTKNNGDSFHGSQLKTLKDVNNSSSSSSNATDIPTTKVKSWNNSVGPETEKQDRVTAGKIEKDAFMDNNNPDTSTTSSTIAFDSAIRISQLTKKRPLSEESGSEKENVDVDADNAIQTPYSNKDLNGTTEMTSHLSVDGIATPPATPPRSPPMTPMIAQTPPSSGSPMTPMTAHTPINNGPIPETANVTTQTSLNGSISETVTNESVHLLSPQPSNDSPIVESTSMETTETQIQQTRAPRMSKSRPIITAYSLELQEQLDSESPINDEPSKKSIISHDDMIIPTLAKKLKMNGQLPYSNHEALLGVSDEPDESDKIKPRPESGYMDVTDQVENLFEDVNDQFEDELQKSTKKRSSVASYQRRRRKSAPRRPTRKSRPNSRRNSKTYSNVQIQTDDVIITPAIEDVPFNDDLRKRDRKSRREEFVFLTKYDEDDVDIEPVTHSESPTSIMPAPLVPEQESVEQNEMSKEITNLLTLILLVTMDDGFVKRKSVTALVHT</sequence>
<dbReference type="EMBL" id="CAJVPU010000675">
    <property type="protein sequence ID" value="CAG8458740.1"/>
    <property type="molecule type" value="Genomic_DNA"/>
</dbReference>
<evidence type="ECO:0000313" key="1">
    <source>
        <dbReference type="EMBL" id="CAG8458740.1"/>
    </source>
</evidence>
<keyword evidence="2" id="KW-1185">Reference proteome</keyword>
<evidence type="ECO:0000313" key="2">
    <source>
        <dbReference type="Proteomes" id="UP000789702"/>
    </source>
</evidence>
<feature type="non-terminal residue" evidence="1">
    <location>
        <position position="602"/>
    </location>
</feature>
<reference evidence="1" key="1">
    <citation type="submission" date="2021-06" db="EMBL/GenBank/DDBJ databases">
        <authorList>
            <person name="Kallberg Y."/>
            <person name="Tangrot J."/>
            <person name="Rosling A."/>
        </authorList>
    </citation>
    <scope>NUCLEOTIDE SEQUENCE</scope>
    <source>
        <strain evidence="1">IL203A</strain>
    </source>
</reference>